<accession>A0A9N9PJR0</accession>
<dbReference type="EMBL" id="CAJVRL010000001">
    <property type="protein sequence ID" value="CAG8948936.1"/>
    <property type="molecule type" value="Genomic_DNA"/>
</dbReference>
<reference evidence="5" key="1">
    <citation type="submission" date="2021-07" db="EMBL/GenBank/DDBJ databases">
        <authorList>
            <person name="Durling M."/>
        </authorList>
    </citation>
    <scope>NUCLEOTIDE SEQUENCE</scope>
</reference>
<dbReference type="InterPro" id="IPR011057">
    <property type="entry name" value="Mss4-like_sf"/>
</dbReference>
<dbReference type="PANTHER" id="PTHR28620:SF1">
    <property type="entry name" value="CENP-V_GFA DOMAIN-CONTAINING PROTEIN"/>
    <property type="match status" value="1"/>
</dbReference>
<name>A0A9N9PJR0_9HELO</name>
<dbReference type="Gene3D" id="2.170.150.70">
    <property type="match status" value="1"/>
</dbReference>
<dbReference type="OrthoDB" id="2993351at2759"/>
<sequence>MATATEGSSNLTTTCHCKTIRLTFPTPSQPLNKCLCSICHRYGALWAYYPVDEVKFEVDGKSAEPRDATDFYIWSGKRLEFHRCKKCGSVMYWVRAQGQREKMGVNCRMLERSDLEPLEFKETQK</sequence>
<evidence type="ECO:0000256" key="2">
    <source>
        <dbReference type="ARBA" id="ARBA00022723"/>
    </source>
</evidence>
<dbReference type="SUPFAM" id="SSF51316">
    <property type="entry name" value="Mss4-like"/>
    <property type="match status" value="1"/>
</dbReference>
<dbReference type="InterPro" id="IPR006913">
    <property type="entry name" value="CENP-V/GFA"/>
</dbReference>
<keyword evidence="2" id="KW-0479">Metal-binding</keyword>
<dbReference type="GO" id="GO:0016846">
    <property type="term" value="F:carbon-sulfur lyase activity"/>
    <property type="evidence" value="ECO:0007669"/>
    <property type="project" value="InterPro"/>
</dbReference>
<dbReference type="GO" id="GO:0046872">
    <property type="term" value="F:metal ion binding"/>
    <property type="evidence" value="ECO:0007669"/>
    <property type="project" value="UniProtKB-KW"/>
</dbReference>
<keyword evidence="6" id="KW-1185">Reference proteome</keyword>
<evidence type="ECO:0000256" key="1">
    <source>
        <dbReference type="ARBA" id="ARBA00005495"/>
    </source>
</evidence>
<dbReference type="AlphaFoldDB" id="A0A9N9PJR0"/>
<dbReference type="Pfam" id="PF04828">
    <property type="entry name" value="GFA"/>
    <property type="match status" value="1"/>
</dbReference>
<protein>
    <recommendedName>
        <fullName evidence="4">CENP-V/GFA domain-containing protein</fullName>
    </recommendedName>
</protein>
<comment type="caution">
    <text evidence="5">The sequence shown here is derived from an EMBL/GenBank/DDBJ whole genome shotgun (WGS) entry which is preliminary data.</text>
</comment>
<feature type="domain" description="CENP-V/GFA" evidence="4">
    <location>
        <begin position="11"/>
        <end position="119"/>
    </location>
</feature>
<organism evidence="5 6">
    <name type="scientific">Hymenoscyphus fraxineus</name>
    <dbReference type="NCBI Taxonomy" id="746836"/>
    <lineage>
        <taxon>Eukaryota</taxon>
        <taxon>Fungi</taxon>
        <taxon>Dikarya</taxon>
        <taxon>Ascomycota</taxon>
        <taxon>Pezizomycotina</taxon>
        <taxon>Leotiomycetes</taxon>
        <taxon>Helotiales</taxon>
        <taxon>Helotiaceae</taxon>
        <taxon>Hymenoscyphus</taxon>
    </lineage>
</organism>
<comment type="similarity">
    <text evidence="1">Belongs to the Gfa family.</text>
</comment>
<evidence type="ECO:0000256" key="3">
    <source>
        <dbReference type="ARBA" id="ARBA00022833"/>
    </source>
</evidence>
<dbReference type="PROSITE" id="PS51891">
    <property type="entry name" value="CENP_V_GFA"/>
    <property type="match status" value="1"/>
</dbReference>
<dbReference type="PANTHER" id="PTHR28620">
    <property type="entry name" value="CENTROMERE PROTEIN V"/>
    <property type="match status" value="1"/>
</dbReference>
<proteinExistence type="inferred from homology"/>
<evidence type="ECO:0000259" key="4">
    <source>
        <dbReference type="PROSITE" id="PS51891"/>
    </source>
</evidence>
<dbReference type="InterPro" id="IPR052355">
    <property type="entry name" value="CENP-V-like"/>
</dbReference>
<gene>
    <name evidence="5" type="ORF">HYFRA_00002063</name>
</gene>
<evidence type="ECO:0000313" key="6">
    <source>
        <dbReference type="Proteomes" id="UP000696280"/>
    </source>
</evidence>
<dbReference type="Proteomes" id="UP000696280">
    <property type="component" value="Unassembled WGS sequence"/>
</dbReference>
<keyword evidence="3" id="KW-0862">Zinc</keyword>
<evidence type="ECO:0000313" key="5">
    <source>
        <dbReference type="EMBL" id="CAG8948936.1"/>
    </source>
</evidence>